<organism evidence="2 3">
    <name type="scientific">Steinernema carpocapsae</name>
    <name type="common">Entomopathogenic nematode</name>
    <dbReference type="NCBI Taxonomy" id="34508"/>
    <lineage>
        <taxon>Eukaryota</taxon>
        <taxon>Metazoa</taxon>
        <taxon>Ecdysozoa</taxon>
        <taxon>Nematoda</taxon>
        <taxon>Chromadorea</taxon>
        <taxon>Rhabditida</taxon>
        <taxon>Tylenchina</taxon>
        <taxon>Panagrolaimomorpha</taxon>
        <taxon>Strongyloidoidea</taxon>
        <taxon>Steinernematidae</taxon>
        <taxon>Steinernema</taxon>
    </lineage>
</organism>
<sequence length="78" mass="9002">MAKQSVVAASHFDRERMRHLQVNHAFAKLRTVIPAFPVDRKMSKHEILRGAIRYVHILEYILGMRDFSDLESVPAEGN</sequence>
<dbReference type="AlphaFoldDB" id="A0A4U5M3Q6"/>
<dbReference type="GO" id="GO:0046983">
    <property type="term" value="F:protein dimerization activity"/>
    <property type="evidence" value="ECO:0007669"/>
    <property type="project" value="InterPro"/>
</dbReference>
<dbReference type="PANTHER" id="PTHR23349:SF111">
    <property type="entry name" value="BHLH DOMAIN-CONTAINING PROTEIN"/>
    <property type="match status" value="1"/>
</dbReference>
<name>A0A4U5M3Q6_STECR</name>
<dbReference type="Pfam" id="PF00010">
    <property type="entry name" value="HLH"/>
    <property type="match status" value="1"/>
</dbReference>
<feature type="domain" description="BHLH" evidence="1">
    <location>
        <begin position="6"/>
        <end position="58"/>
    </location>
</feature>
<dbReference type="InterPro" id="IPR011598">
    <property type="entry name" value="bHLH_dom"/>
</dbReference>
<dbReference type="SMART" id="SM00353">
    <property type="entry name" value="HLH"/>
    <property type="match status" value="1"/>
</dbReference>
<dbReference type="GO" id="GO:0032502">
    <property type="term" value="P:developmental process"/>
    <property type="evidence" value="ECO:0007669"/>
    <property type="project" value="TreeGrafter"/>
</dbReference>
<evidence type="ECO:0000259" key="1">
    <source>
        <dbReference type="PROSITE" id="PS50888"/>
    </source>
</evidence>
<gene>
    <name evidence="2" type="ORF">L596_027217</name>
</gene>
<reference evidence="2 3" key="1">
    <citation type="journal article" date="2015" name="Genome Biol.">
        <title>Comparative genomics of Steinernema reveals deeply conserved gene regulatory networks.</title>
        <authorList>
            <person name="Dillman A.R."/>
            <person name="Macchietto M."/>
            <person name="Porter C.F."/>
            <person name="Rogers A."/>
            <person name="Williams B."/>
            <person name="Antoshechkin I."/>
            <person name="Lee M.M."/>
            <person name="Goodwin Z."/>
            <person name="Lu X."/>
            <person name="Lewis E.E."/>
            <person name="Goodrich-Blair H."/>
            <person name="Stock S.P."/>
            <person name="Adams B.J."/>
            <person name="Sternberg P.W."/>
            <person name="Mortazavi A."/>
        </authorList>
    </citation>
    <scope>NUCLEOTIDE SEQUENCE [LARGE SCALE GENOMIC DNA]</scope>
    <source>
        <strain evidence="2 3">ALL</strain>
    </source>
</reference>
<comment type="caution">
    <text evidence="2">The sequence shown here is derived from an EMBL/GenBank/DDBJ whole genome shotgun (WGS) entry which is preliminary data.</text>
</comment>
<dbReference type="STRING" id="34508.A0A4U5M3Q6"/>
<dbReference type="GO" id="GO:0000981">
    <property type="term" value="F:DNA-binding transcription factor activity, RNA polymerase II-specific"/>
    <property type="evidence" value="ECO:0007669"/>
    <property type="project" value="TreeGrafter"/>
</dbReference>
<proteinExistence type="predicted"/>
<dbReference type="InterPro" id="IPR036638">
    <property type="entry name" value="HLH_DNA-bd_sf"/>
</dbReference>
<dbReference type="InterPro" id="IPR050283">
    <property type="entry name" value="E-box_TF_Regulators"/>
</dbReference>
<dbReference type="GO" id="GO:0000977">
    <property type="term" value="F:RNA polymerase II transcription regulatory region sequence-specific DNA binding"/>
    <property type="evidence" value="ECO:0007669"/>
    <property type="project" value="TreeGrafter"/>
</dbReference>
<dbReference type="OrthoDB" id="10067827at2759"/>
<dbReference type="Proteomes" id="UP000298663">
    <property type="component" value="Unassembled WGS sequence"/>
</dbReference>
<dbReference type="PANTHER" id="PTHR23349">
    <property type="entry name" value="BASIC HELIX-LOOP-HELIX TRANSCRIPTION FACTOR, TWIST"/>
    <property type="match status" value="1"/>
</dbReference>
<evidence type="ECO:0000313" key="3">
    <source>
        <dbReference type="Proteomes" id="UP000298663"/>
    </source>
</evidence>
<dbReference type="Gene3D" id="4.10.280.10">
    <property type="entry name" value="Helix-loop-helix DNA-binding domain"/>
    <property type="match status" value="1"/>
</dbReference>
<dbReference type="PROSITE" id="PS50888">
    <property type="entry name" value="BHLH"/>
    <property type="match status" value="1"/>
</dbReference>
<protein>
    <recommendedName>
        <fullName evidence="1">BHLH domain-containing protein</fullName>
    </recommendedName>
</protein>
<dbReference type="EMBL" id="AZBU02000010">
    <property type="protein sequence ID" value="TKR63377.1"/>
    <property type="molecule type" value="Genomic_DNA"/>
</dbReference>
<accession>A0A4U5M3Q6</accession>
<reference evidence="2 3" key="2">
    <citation type="journal article" date="2019" name="G3 (Bethesda)">
        <title>Hybrid Assembly of the Genome of the Entomopathogenic Nematode Steinernema carpocapsae Identifies the X-Chromosome.</title>
        <authorList>
            <person name="Serra L."/>
            <person name="Macchietto M."/>
            <person name="Macias-Munoz A."/>
            <person name="McGill C.J."/>
            <person name="Rodriguez I.M."/>
            <person name="Rodriguez B."/>
            <person name="Murad R."/>
            <person name="Mortazavi A."/>
        </authorList>
    </citation>
    <scope>NUCLEOTIDE SEQUENCE [LARGE SCALE GENOMIC DNA]</scope>
    <source>
        <strain evidence="2 3">ALL</strain>
    </source>
</reference>
<keyword evidence="3" id="KW-1185">Reference proteome</keyword>
<dbReference type="SUPFAM" id="SSF47459">
    <property type="entry name" value="HLH, helix-loop-helix DNA-binding domain"/>
    <property type="match status" value="1"/>
</dbReference>
<evidence type="ECO:0000313" key="2">
    <source>
        <dbReference type="EMBL" id="TKR63377.1"/>
    </source>
</evidence>